<evidence type="ECO:0000256" key="6">
    <source>
        <dbReference type="ARBA" id="ARBA00022842"/>
    </source>
</evidence>
<sequence>MLHELVIAAFFWNVLISVYVFRVDGIVPLQKTTSNKVLLKGSFDMGWQKRGTGKSYNSLSGHGSLIGYHSKKILAFGSKSKSCRLCLKGHPPSDHDCRKNHVGSAKSMEPQLAVDLITRNPQLSEANVSLGTLIGDDDSCSIQSVRRESEVHVEKWSDLNHTRKGFSTALFNMKVSEKVRVYLTRSFSFAIMQNKGNEEGVRAAILNIENHSYGEHGGCAEWCKFNESPGTYTHRGLPYGKPLSSLEFRPQLAALLKRFADNAAKIAPCASSQGNENFNNMVATKNPKYKFNASSEALPFRVAATVGQKNIGKTYIMKVNKKLGLSPGEITRKIRTRSDMIRKRRSVEQLSKEFKSKRMLWKKNRNSKAAAEESREGISYSTGCEMNGIADLVDDPIVMNRPEAPKDAQILFFDLETTGLNTLTCEIIQIAASAADKEFSAYIVPQKRIPPSVVSLTGLKSQGGQMFSHGEVVPTVPVRLALSSFIAFLKELGTTCVLVAHNGFKFDFTIILRVMRQYDLLDDFLSVCGGFIDTLHVFEEKLPRLKSYKQTTLAAKYKIPIDGAHNALADVKVLKELVRVVGVSQFDLMRHITSAAGIVSGVEQIANKKMIEQSLSVLKPTVKDGMITKIAKARITLEKLKSTFEIGGEAALAFLLSQDVNGKPAVTKQKKKLEEIAGAVQAAIMNDASHQRL</sequence>
<dbReference type="GO" id="GO:0003676">
    <property type="term" value="F:nucleic acid binding"/>
    <property type="evidence" value="ECO:0007669"/>
    <property type="project" value="InterPro"/>
</dbReference>
<dbReference type="OrthoDB" id="7692185at2759"/>
<evidence type="ECO:0000256" key="5">
    <source>
        <dbReference type="ARBA" id="ARBA00022839"/>
    </source>
</evidence>
<dbReference type="InterPro" id="IPR049012">
    <property type="entry name" value="Mutator_transp_dom"/>
</dbReference>
<dbReference type="GO" id="GO:0005737">
    <property type="term" value="C:cytoplasm"/>
    <property type="evidence" value="ECO:0007669"/>
    <property type="project" value="TreeGrafter"/>
</dbReference>
<dbReference type="GO" id="GO:0046872">
    <property type="term" value="F:metal ion binding"/>
    <property type="evidence" value="ECO:0007669"/>
    <property type="project" value="UniProtKB-KW"/>
</dbReference>
<dbReference type="InterPro" id="IPR040393">
    <property type="entry name" value="TREX1/2"/>
</dbReference>
<evidence type="ECO:0000256" key="1">
    <source>
        <dbReference type="ARBA" id="ARBA00001946"/>
    </source>
</evidence>
<keyword evidence="2" id="KW-0540">Nuclease</keyword>
<dbReference type="InterPro" id="IPR013520">
    <property type="entry name" value="Ribonucl_H"/>
</dbReference>
<evidence type="ECO:0000313" key="10">
    <source>
        <dbReference type="RefSeq" id="XP_034246124.1"/>
    </source>
</evidence>
<keyword evidence="6" id="KW-0460">Magnesium</keyword>
<evidence type="ECO:0000313" key="9">
    <source>
        <dbReference type="Proteomes" id="UP000515158"/>
    </source>
</evidence>
<dbReference type="RefSeq" id="XP_034246124.1">
    <property type="nucleotide sequence ID" value="XM_034390233.1"/>
</dbReference>
<evidence type="ECO:0000259" key="8">
    <source>
        <dbReference type="SMART" id="SM00479"/>
    </source>
</evidence>
<dbReference type="Pfam" id="PF00929">
    <property type="entry name" value="RNase_T"/>
    <property type="match status" value="1"/>
</dbReference>
<keyword evidence="5" id="KW-0269">Exonuclease</keyword>
<keyword evidence="4" id="KW-0378">Hydrolase</keyword>
<accession>A0A6P8ZQM7</accession>
<evidence type="ECO:0000256" key="4">
    <source>
        <dbReference type="ARBA" id="ARBA00022801"/>
    </source>
</evidence>
<dbReference type="Gene3D" id="3.30.420.10">
    <property type="entry name" value="Ribonuclease H-like superfamily/Ribonuclease H"/>
    <property type="match status" value="1"/>
</dbReference>
<dbReference type="InterPro" id="IPR036397">
    <property type="entry name" value="RNaseH_sf"/>
</dbReference>
<dbReference type="PANTHER" id="PTHR13058">
    <property type="entry name" value="THREE PRIME REPAIR EXONUCLEASE 1, 2"/>
    <property type="match status" value="1"/>
</dbReference>
<proteinExistence type="inferred from homology"/>
<dbReference type="KEGG" id="tpal:117648066"/>
<keyword evidence="9" id="KW-1185">Reference proteome</keyword>
<keyword evidence="3" id="KW-0479">Metal-binding</keyword>
<feature type="domain" description="Exonuclease" evidence="8">
    <location>
        <begin position="409"/>
        <end position="587"/>
    </location>
</feature>
<dbReference type="CDD" id="cd06127">
    <property type="entry name" value="DEDDh"/>
    <property type="match status" value="1"/>
</dbReference>
<comment type="cofactor">
    <cofactor evidence="1">
        <name>Mg(2+)</name>
        <dbReference type="ChEBI" id="CHEBI:18420"/>
    </cofactor>
</comment>
<dbReference type="InParanoid" id="A0A6P8ZQM7"/>
<evidence type="ECO:0000256" key="7">
    <source>
        <dbReference type="ARBA" id="ARBA00025769"/>
    </source>
</evidence>
<dbReference type="GO" id="GO:0006308">
    <property type="term" value="P:DNA catabolic process"/>
    <property type="evidence" value="ECO:0007669"/>
    <property type="project" value="TreeGrafter"/>
</dbReference>
<dbReference type="SMART" id="SM00479">
    <property type="entry name" value="EXOIII"/>
    <property type="match status" value="1"/>
</dbReference>
<gene>
    <name evidence="10" type="primary">LOC117648066</name>
</gene>
<comment type="similarity">
    <text evidence="7">Belongs to the exonuclease superfamily. TREX family.</text>
</comment>
<dbReference type="AlphaFoldDB" id="A0A6P8ZQM7"/>
<name>A0A6P8ZQM7_THRPL</name>
<dbReference type="PANTHER" id="PTHR13058:SF22">
    <property type="entry name" value="EXODEOXYRIBONUCLEASE III"/>
    <property type="match status" value="1"/>
</dbReference>
<evidence type="ECO:0000256" key="3">
    <source>
        <dbReference type="ARBA" id="ARBA00022723"/>
    </source>
</evidence>
<dbReference type="SUPFAM" id="SSF53098">
    <property type="entry name" value="Ribonuclease H-like"/>
    <property type="match status" value="1"/>
</dbReference>
<dbReference type="GeneID" id="117648066"/>
<dbReference type="InterPro" id="IPR012337">
    <property type="entry name" value="RNaseH-like_sf"/>
</dbReference>
<protein>
    <submittedName>
        <fullName evidence="10">Uncharacterized protein LOC117648066</fullName>
    </submittedName>
</protein>
<reference evidence="10" key="1">
    <citation type="submission" date="2025-08" db="UniProtKB">
        <authorList>
            <consortium name="RefSeq"/>
        </authorList>
    </citation>
    <scope>IDENTIFICATION</scope>
    <source>
        <tissue evidence="10">Total insect</tissue>
    </source>
</reference>
<dbReference type="GO" id="GO:0008296">
    <property type="term" value="F:3'-5'-DNA exonuclease activity"/>
    <property type="evidence" value="ECO:0007669"/>
    <property type="project" value="TreeGrafter"/>
</dbReference>
<dbReference type="Proteomes" id="UP000515158">
    <property type="component" value="Unplaced"/>
</dbReference>
<dbReference type="Pfam" id="PF20700">
    <property type="entry name" value="Mutator"/>
    <property type="match status" value="1"/>
</dbReference>
<evidence type="ECO:0000256" key="2">
    <source>
        <dbReference type="ARBA" id="ARBA00022722"/>
    </source>
</evidence>
<organism evidence="10">
    <name type="scientific">Thrips palmi</name>
    <name type="common">Melon thrips</name>
    <dbReference type="NCBI Taxonomy" id="161013"/>
    <lineage>
        <taxon>Eukaryota</taxon>
        <taxon>Metazoa</taxon>
        <taxon>Ecdysozoa</taxon>
        <taxon>Arthropoda</taxon>
        <taxon>Hexapoda</taxon>
        <taxon>Insecta</taxon>
        <taxon>Pterygota</taxon>
        <taxon>Neoptera</taxon>
        <taxon>Paraneoptera</taxon>
        <taxon>Thysanoptera</taxon>
        <taxon>Terebrantia</taxon>
        <taxon>Thripoidea</taxon>
        <taxon>Thripidae</taxon>
        <taxon>Thrips</taxon>
    </lineage>
</organism>